<sequence length="39" mass="4823">MRDFYLLSQLIRNAQYFHHTFYIGKVRSFLAVFFNLHID</sequence>
<reference evidence="1 2" key="1">
    <citation type="submission" date="2018-06" db="EMBL/GenBank/DDBJ databases">
        <authorList>
            <consortium name="Pathogen Informatics"/>
            <person name="Doyle S."/>
        </authorList>
    </citation>
    <scope>NUCLEOTIDE SEQUENCE [LARGE SCALE GENOMIC DNA]</scope>
    <source>
        <strain evidence="1 2">NCTC5908</strain>
    </source>
</reference>
<name>A0A336N3V1_AGGAP</name>
<protein>
    <submittedName>
        <fullName evidence="1">Uncharacterized protein</fullName>
    </submittedName>
</protein>
<gene>
    <name evidence="1" type="ORF">NCTC5908_00786</name>
</gene>
<dbReference type="AlphaFoldDB" id="A0A336N3V1"/>
<evidence type="ECO:0000313" key="2">
    <source>
        <dbReference type="Proteomes" id="UP000253728"/>
    </source>
</evidence>
<dbReference type="Proteomes" id="UP000253728">
    <property type="component" value="Unassembled WGS sequence"/>
</dbReference>
<accession>A0A336N3V1</accession>
<dbReference type="EMBL" id="UFSP01000001">
    <property type="protein sequence ID" value="SSY94312.1"/>
    <property type="molecule type" value="Genomic_DNA"/>
</dbReference>
<organism evidence="1 2">
    <name type="scientific">Aggregatibacter aphrophilus</name>
    <name type="common">Haemophilus aphrophilus</name>
    <dbReference type="NCBI Taxonomy" id="732"/>
    <lineage>
        <taxon>Bacteria</taxon>
        <taxon>Pseudomonadati</taxon>
        <taxon>Pseudomonadota</taxon>
        <taxon>Gammaproteobacteria</taxon>
        <taxon>Pasteurellales</taxon>
        <taxon>Pasteurellaceae</taxon>
        <taxon>Aggregatibacter</taxon>
    </lineage>
</organism>
<evidence type="ECO:0000313" key="1">
    <source>
        <dbReference type="EMBL" id="SSY94312.1"/>
    </source>
</evidence>
<proteinExistence type="predicted"/>